<dbReference type="PANTHER" id="PTHR42924:SF11">
    <property type="entry name" value="POLYMERASE_HISTIDINOL PHOSPHATASE N-TERMINAL DOMAIN-CONTAINING PROTEIN"/>
    <property type="match status" value="1"/>
</dbReference>
<dbReference type="InterPro" id="IPR052018">
    <property type="entry name" value="PHP_domain"/>
</dbReference>
<dbReference type="GO" id="GO:0035312">
    <property type="term" value="F:5'-3' DNA exonuclease activity"/>
    <property type="evidence" value="ECO:0007669"/>
    <property type="project" value="TreeGrafter"/>
</dbReference>
<protein>
    <submittedName>
        <fullName evidence="2">PHP domain-containing protein</fullName>
    </submittedName>
</protein>
<dbReference type="SMART" id="SM00481">
    <property type="entry name" value="POLIIIAc"/>
    <property type="match status" value="1"/>
</dbReference>
<dbReference type="GO" id="GO:0004534">
    <property type="term" value="F:5'-3' RNA exonuclease activity"/>
    <property type="evidence" value="ECO:0007669"/>
    <property type="project" value="TreeGrafter"/>
</dbReference>
<comment type="caution">
    <text evidence="2">The sequence shown here is derived from an EMBL/GenBank/DDBJ whole genome shotgun (WGS) entry which is preliminary data.</text>
</comment>
<evidence type="ECO:0000259" key="1">
    <source>
        <dbReference type="SMART" id="SM00481"/>
    </source>
</evidence>
<dbReference type="Gene3D" id="3.20.20.140">
    <property type="entry name" value="Metal-dependent hydrolases"/>
    <property type="match status" value="1"/>
</dbReference>
<dbReference type="EMBL" id="DWZA01000096">
    <property type="protein sequence ID" value="HJA72106.1"/>
    <property type="molecule type" value="Genomic_DNA"/>
</dbReference>
<dbReference type="PANTHER" id="PTHR42924">
    <property type="entry name" value="EXONUCLEASE"/>
    <property type="match status" value="1"/>
</dbReference>
<sequence>MIKDQKGFRHYNNWYKGNLHSHTTNSDGKLSPGEAVRLFKRQGYSFLCFSEHDLYTDWTKELNRENFIILPGIEGSAILYEKDSDRVLKTHHIHGILGTEEMRKKAGADVFSHMERLEPDRYRGEWDGAKAAQKLCDHLRSRGCITMYNHPVWSRVEPEEFIHTEGLWALEIFNYDTVNESCTGYDTVYWDLMLRKGKQIFGTATDDNHNEGLFDDSCGGFIMVNAPELTHEAILTNMIEGNYYMSSGPEIYDWKISGGKAYIECSPVYRIDFIAGNHVNDGTSYVGRNYEDAMTSREYRLKGDETYVRVQCTDKYGRTAWTNPLYVSED</sequence>
<evidence type="ECO:0000313" key="3">
    <source>
        <dbReference type="Proteomes" id="UP000823900"/>
    </source>
</evidence>
<gene>
    <name evidence="2" type="ORF">IAA07_11130</name>
</gene>
<accession>A0A9D2HI67</accession>
<reference evidence="2" key="2">
    <citation type="submission" date="2021-04" db="EMBL/GenBank/DDBJ databases">
        <authorList>
            <person name="Gilroy R."/>
        </authorList>
    </citation>
    <scope>NUCLEOTIDE SEQUENCE</scope>
    <source>
        <strain evidence="2">CHK178-16964</strain>
    </source>
</reference>
<feature type="domain" description="Polymerase/histidinol phosphatase N-terminal" evidence="1">
    <location>
        <begin position="17"/>
        <end position="79"/>
    </location>
</feature>
<dbReference type="AlphaFoldDB" id="A0A9D2HI67"/>
<dbReference type="Proteomes" id="UP000823900">
    <property type="component" value="Unassembled WGS sequence"/>
</dbReference>
<dbReference type="InterPro" id="IPR003141">
    <property type="entry name" value="Pol/His_phosphatase_N"/>
</dbReference>
<dbReference type="InterPro" id="IPR016195">
    <property type="entry name" value="Pol/histidinol_Pase-like"/>
</dbReference>
<dbReference type="SUPFAM" id="SSF89550">
    <property type="entry name" value="PHP domain-like"/>
    <property type="match status" value="1"/>
</dbReference>
<evidence type="ECO:0000313" key="2">
    <source>
        <dbReference type="EMBL" id="HJA72106.1"/>
    </source>
</evidence>
<reference evidence="2" key="1">
    <citation type="journal article" date="2021" name="PeerJ">
        <title>Extensive microbial diversity within the chicken gut microbiome revealed by metagenomics and culture.</title>
        <authorList>
            <person name="Gilroy R."/>
            <person name="Ravi A."/>
            <person name="Getino M."/>
            <person name="Pursley I."/>
            <person name="Horton D.L."/>
            <person name="Alikhan N.F."/>
            <person name="Baker D."/>
            <person name="Gharbi K."/>
            <person name="Hall N."/>
            <person name="Watson M."/>
            <person name="Adriaenssens E.M."/>
            <person name="Foster-Nyarko E."/>
            <person name="Jarju S."/>
            <person name="Secka A."/>
            <person name="Antonio M."/>
            <person name="Oren A."/>
            <person name="Chaudhuri R.R."/>
            <person name="La Ragione R."/>
            <person name="Hildebrand F."/>
            <person name="Pallen M.J."/>
        </authorList>
    </citation>
    <scope>NUCLEOTIDE SEQUENCE</scope>
    <source>
        <strain evidence="2">CHK178-16964</strain>
    </source>
</reference>
<proteinExistence type="predicted"/>
<organism evidence="2 3">
    <name type="scientific">Candidatus Lachnoclostridium stercoravium</name>
    <dbReference type="NCBI Taxonomy" id="2838633"/>
    <lineage>
        <taxon>Bacteria</taxon>
        <taxon>Bacillati</taxon>
        <taxon>Bacillota</taxon>
        <taxon>Clostridia</taxon>
        <taxon>Lachnospirales</taxon>
        <taxon>Lachnospiraceae</taxon>
    </lineage>
</organism>
<name>A0A9D2HI67_9FIRM</name>